<keyword evidence="3 5" id="KW-1133">Transmembrane helix</keyword>
<evidence type="ECO:0000256" key="5">
    <source>
        <dbReference type="SAM" id="Phobius"/>
    </source>
</evidence>
<sequence length="223" mass="24013">MISDALAALSDVVSRPFRAVLLRTLGLTLAALVALWFVLISLFDHFVTLPWSWAETAVDWLAGAGFVVALVFLVAPVSSLVAGFFLDEIAGKVETTAFPADPVGRGLPAVQTLVTSVKFFGAVILANLVALVLLLIPGINLVAFLLANAYLLGREYFEFAALRHRGYEEARALRRANGGRIFAAGLIVALFVMIPIVNLATPLFAASFMVRLHKRISAEGRAY</sequence>
<dbReference type="Proteomes" id="UP001378188">
    <property type="component" value="Unassembled WGS sequence"/>
</dbReference>
<evidence type="ECO:0000256" key="4">
    <source>
        <dbReference type="ARBA" id="ARBA00023136"/>
    </source>
</evidence>
<feature type="transmembrane region" description="Helical" evidence="5">
    <location>
        <begin position="181"/>
        <end position="205"/>
    </location>
</feature>
<dbReference type="RefSeq" id="WP_340332666.1">
    <property type="nucleotide sequence ID" value="NZ_JAZHOF010000015.1"/>
</dbReference>
<feature type="transmembrane region" description="Helical" evidence="5">
    <location>
        <begin position="20"/>
        <end position="40"/>
    </location>
</feature>
<gene>
    <name evidence="6" type="ORF">V3328_26085</name>
</gene>
<name>A0AAW9S5W7_9HYPH</name>
<evidence type="ECO:0000256" key="2">
    <source>
        <dbReference type="ARBA" id="ARBA00022692"/>
    </source>
</evidence>
<protein>
    <submittedName>
        <fullName evidence="6">Sulfate transporter family protein</fullName>
    </submittedName>
</protein>
<feature type="transmembrane region" description="Helical" evidence="5">
    <location>
        <begin position="119"/>
        <end position="147"/>
    </location>
</feature>
<organism evidence="6 7">
    <name type="scientific">Microbaculum marinum</name>
    <dbReference type="NCBI Taxonomy" id="1764581"/>
    <lineage>
        <taxon>Bacteria</taxon>
        <taxon>Pseudomonadati</taxon>
        <taxon>Pseudomonadota</taxon>
        <taxon>Alphaproteobacteria</taxon>
        <taxon>Hyphomicrobiales</taxon>
        <taxon>Tepidamorphaceae</taxon>
        <taxon>Microbaculum</taxon>
    </lineage>
</organism>
<keyword evidence="7" id="KW-1185">Reference proteome</keyword>
<feature type="transmembrane region" description="Helical" evidence="5">
    <location>
        <begin position="60"/>
        <end position="86"/>
    </location>
</feature>
<dbReference type="EMBL" id="JAZHOF010000015">
    <property type="protein sequence ID" value="MEJ8574971.1"/>
    <property type="molecule type" value="Genomic_DNA"/>
</dbReference>
<proteinExistence type="predicted"/>
<comment type="caution">
    <text evidence="6">The sequence shown here is derived from an EMBL/GenBank/DDBJ whole genome shotgun (WGS) entry which is preliminary data.</text>
</comment>
<evidence type="ECO:0000256" key="3">
    <source>
        <dbReference type="ARBA" id="ARBA00022989"/>
    </source>
</evidence>
<accession>A0AAW9S5W7</accession>
<evidence type="ECO:0000256" key="1">
    <source>
        <dbReference type="ARBA" id="ARBA00004141"/>
    </source>
</evidence>
<evidence type="ECO:0000313" key="7">
    <source>
        <dbReference type="Proteomes" id="UP001378188"/>
    </source>
</evidence>
<evidence type="ECO:0000313" key="6">
    <source>
        <dbReference type="EMBL" id="MEJ8574971.1"/>
    </source>
</evidence>
<reference evidence="6 7" key="1">
    <citation type="submission" date="2024-02" db="EMBL/GenBank/DDBJ databases">
        <title>Genome analysis and characterization of Microbaculum marinisediminis sp. nov., isolated from marine sediment.</title>
        <authorList>
            <person name="Du Z.-J."/>
            <person name="Ye Y.-Q."/>
            <person name="Zhang Z.-R."/>
            <person name="Yuan S.-M."/>
            <person name="Zhang X.-Y."/>
        </authorList>
    </citation>
    <scope>NUCLEOTIDE SEQUENCE [LARGE SCALE GENOMIC DNA]</scope>
    <source>
        <strain evidence="6 7">SDUM1044001</strain>
    </source>
</reference>
<dbReference type="Pfam" id="PF07264">
    <property type="entry name" value="EI24"/>
    <property type="match status" value="1"/>
</dbReference>
<dbReference type="InterPro" id="IPR059112">
    <property type="entry name" value="CysZ/EI24"/>
</dbReference>
<dbReference type="NCBIfam" id="NF009407">
    <property type="entry name" value="PRK12768.1"/>
    <property type="match status" value="1"/>
</dbReference>
<comment type="subcellular location">
    <subcellularLocation>
        <location evidence="1">Membrane</location>
        <topology evidence="1">Multi-pass membrane protein</topology>
    </subcellularLocation>
</comment>
<keyword evidence="2 5" id="KW-0812">Transmembrane</keyword>
<dbReference type="AlphaFoldDB" id="A0AAW9S5W7"/>
<keyword evidence="4 5" id="KW-0472">Membrane</keyword>